<evidence type="ECO:0000313" key="3">
    <source>
        <dbReference type="Proteomes" id="UP000237000"/>
    </source>
</evidence>
<comment type="caution">
    <text evidence="2">The sequence shown here is derived from an EMBL/GenBank/DDBJ whole genome shotgun (WGS) entry which is preliminary data.</text>
</comment>
<name>A0A2P5FCP6_TREOI</name>
<evidence type="ECO:0000313" key="2">
    <source>
        <dbReference type="EMBL" id="PON95555.1"/>
    </source>
</evidence>
<accession>A0A2P5FCP6</accession>
<dbReference type="Proteomes" id="UP000237000">
    <property type="component" value="Unassembled WGS sequence"/>
</dbReference>
<protein>
    <submittedName>
        <fullName evidence="2">Uncharacterized protein</fullName>
    </submittedName>
</protein>
<dbReference type="AlphaFoldDB" id="A0A2P5FCP6"/>
<evidence type="ECO:0000256" key="1">
    <source>
        <dbReference type="SAM" id="MobiDB-lite"/>
    </source>
</evidence>
<keyword evidence="3" id="KW-1185">Reference proteome</keyword>
<dbReference type="InParanoid" id="A0A2P5FCP6"/>
<dbReference type="EMBL" id="JXTC01000044">
    <property type="protein sequence ID" value="PON95555.1"/>
    <property type="molecule type" value="Genomic_DNA"/>
</dbReference>
<organism evidence="2 3">
    <name type="scientific">Trema orientale</name>
    <name type="common">Charcoal tree</name>
    <name type="synonym">Celtis orientalis</name>
    <dbReference type="NCBI Taxonomy" id="63057"/>
    <lineage>
        <taxon>Eukaryota</taxon>
        <taxon>Viridiplantae</taxon>
        <taxon>Streptophyta</taxon>
        <taxon>Embryophyta</taxon>
        <taxon>Tracheophyta</taxon>
        <taxon>Spermatophyta</taxon>
        <taxon>Magnoliopsida</taxon>
        <taxon>eudicotyledons</taxon>
        <taxon>Gunneridae</taxon>
        <taxon>Pentapetalae</taxon>
        <taxon>rosids</taxon>
        <taxon>fabids</taxon>
        <taxon>Rosales</taxon>
        <taxon>Cannabaceae</taxon>
        <taxon>Trema</taxon>
    </lineage>
</organism>
<feature type="region of interest" description="Disordered" evidence="1">
    <location>
        <begin position="36"/>
        <end position="71"/>
    </location>
</feature>
<gene>
    <name evidence="2" type="ORF">TorRG33x02_087010</name>
</gene>
<sequence>MPSSIKSKTFLGAALQQLDFERGAKPCTDSSSLEGICGAAGSSTSRPLKSEQKKGRNPSALSVSGPGLGSHSQTVSPGFCLRSGSVQKIPHVELRIRSKELFKPNEKQELGNWEKLVDIGFNDDTCRKDLSNKVILDESPLRFVEVGEVSGYWKIGHPSRVTVASNVLQLFFYEKKIKK</sequence>
<reference evidence="3" key="1">
    <citation type="submission" date="2016-06" db="EMBL/GenBank/DDBJ databases">
        <title>Parallel loss of symbiosis genes in relatives of nitrogen-fixing non-legume Parasponia.</title>
        <authorList>
            <person name="Van Velzen R."/>
            <person name="Holmer R."/>
            <person name="Bu F."/>
            <person name="Rutten L."/>
            <person name="Van Zeijl A."/>
            <person name="Liu W."/>
            <person name="Santuari L."/>
            <person name="Cao Q."/>
            <person name="Sharma T."/>
            <person name="Shen D."/>
            <person name="Roswanjaya Y."/>
            <person name="Wardhani T."/>
            <person name="Kalhor M.S."/>
            <person name="Jansen J."/>
            <person name="Van den Hoogen J."/>
            <person name="Gungor B."/>
            <person name="Hartog M."/>
            <person name="Hontelez J."/>
            <person name="Verver J."/>
            <person name="Yang W.-C."/>
            <person name="Schijlen E."/>
            <person name="Repin R."/>
            <person name="Schilthuizen M."/>
            <person name="Schranz E."/>
            <person name="Heidstra R."/>
            <person name="Miyata K."/>
            <person name="Fedorova E."/>
            <person name="Kohlen W."/>
            <person name="Bisseling T."/>
            <person name="Smit S."/>
            <person name="Geurts R."/>
        </authorList>
    </citation>
    <scope>NUCLEOTIDE SEQUENCE [LARGE SCALE GENOMIC DNA]</scope>
    <source>
        <strain evidence="3">cv. RG33-2</strain>
    </source>
</reference>
<proteinExistence type="predicted"/>